<keyword evidence="4" id="KW-1185">Reference proteome</keyword>
<name>A0A8K0E919_9ROSA</name>
<keyword evidence="2" id="KW-0560">Oxidoreductase</keyword>
<comment type="caution">
    <text evidence="3">The sequence shown here is derived from an EMBL/GenBank/DDBJ whole genome shotgun (WGS) entry which is preliminary data.</text>
</comment>
<dbReference type="PRINTS" id="PR00080">
    <property type="entry name" value="SDRFAMILY"/>
</dbReference>
<dbReference type="GO" id="GO:0016491">
    <property type="term" value="F:oxidoreductase activity"/>
    <property type="evidence" value="ECO:0007669"/>
    <property type="project" value="UniProtKB-KW"/>
</dbReference>
<dbReference type="FunFam" id="3.40.50.720:FF:000084">
    <property type="entry name" value="Short-chain dehydrogenase reductase"/>
    <property type="match status" value="1"/>
</dbReference>
<accession>A0A8K0E919</accession>
<dbReference type="InterPro" id="IPR036291">
    <property type="entry name" value="NAD(P)-bd_dom_sf"/>
</dbReference>
<dbReference type="EMBL" id="VOIH02000007">
    <property type="protein sequence ID" value="KAF3441604.1"/>
    <property type="molecule type" value="Genomic_DNA"/>
</dbReference>
<dbReference type="PANTHER" id="PTHR43180:SF45">
    <property type="entry name" value="SECOISOLARICIRESINOL DEHYDROGENASE-LIKE ISOFORM X1"/>
    <property type="match status" value="1"/>
</dbReference>
<dbReference type="InterPro" id="IPR002347">
    <property type="entry name" value="SDR_fam"/>
</dbReference>
<dbReference type="Pfam" id="PF13561">
    <property type="entry name" value="adh_short_C2"/>
    <property type="match status" value="2"/>
</dbReference>
<evidence type="ECO:0000256" key="1">
    <source>
        <dbReference type="ARBA" id="ARBA00006484"/>
    </source>
</evidence>
<dbReference type="PANTHER" id="PTHR43180">
    <property type="entry name" value="3-OXOACYL-(ACYL-CARRIER-PROTEIN) REDUCTASE (AFU_ORTHOLOGUE AFUA_6G11210)"/>
    <property type="match status" value="1"/>
</dbReference>
<organism evidence="3 4">
    <name type="scientific">Rhamnella rubrinervis</name>
    <dbReference type="NCBI Taxonomy" id="2594499"/>
    <lineage>
        <taxon>Eukaryota</taxon>
        <taxon>Viridiplantae</taxon>
        <taxon>Streptophyta</taxon>
        <taxon>Embryophyta</taxon>
        <taxon>Tracheophyta</taxon>
        <taxon>Spermatophyta</taxon>
        <taxon>Magnoliopsida</taxon>
        <taxon>eudicotyledons</taxon>
        <taxon>Gunneridae</taxon>
        <taxon>Pentapetalae</taxon>
        <taxon>rosids</taxon>
        <taxon>fabids</taxon>
        <taxon>Rosales</taxon>
        <taxon>Rhamnaceae</taxon>
        <taxon>rhamnoid group</taxon>
        <taxon>Rhamneae</taxon>
        <taxon>Rhamnella</taxon>
    </lineage>
</organism>
<protein>
    <recommendedName>
        <fullName evidence="5">Secoisolariciresinol dehydrogenase</fullName>
    </recommendedName>
</protein>
<evidence type="ECO:0000313" key="4">
    <source>
        <dbReference type="Proteomes" id="UP000796880"/>
    </source>
</evidence>
<comment type="similarity">
    <text evidence="1">Belongs to the short-chain dehydrogenases/reductases (SDR) family.</text>
</comment>
<dbReference type="PRINTS" id="PR00081">
    <property type="entry name" value="GDHRDH"/>
</dbReference>
<dbReference type="SUPFAM" id="SSF51735">
    <property type="entry name" value="NAD(P)-binding Rossmann-fold domains"/>
    <property type="match status" value="2"/>
</dbReference>
<sequence>MYVCTYRLAGKVALITGGASGIGESTVRLFARQGAKVVIADVQDDQGHSVCESIGSDDSVSYVHCDVSKENDVQNAVDLAVKKHGKLDIMFGNAGITGNIDLSISGINHEDFQRVFGVNVYGAFLGAKHAARVMIPAKRGSIIFTSSVASVILGDVPHTYAASKHAVAGLTKSLCVELGRHGIRVNCISPFGVATPLLRKDLGGAGKEVVEDLVSEVANLKEAKVEAEDVAQAAVYLGSDESKLADKVALVTRGASGIGESTARLFAQQGAKVVIADVQDDQDLAVCKTIGTDISTSYVRCDVSKETDVQKAVDHAIV</sequence>
<gene>
    <name evidence="3" type="ORF">FNV43_RR15519</name>
</gene>
<dbReference type="AlphaFoldDB" id="A0A8K0E919"/>
<evidence type="ECO:0000313" key="3">
    <source>
        <dbReference type="EMBL" id="KAF3441604.1"/>
    </source>
</evidence>
<proteinExistence type="inferred from homology"/>
<reference evidence="3" key="1">
    <citation type="submission" date="2020-03" db="EMBL/GenBank/DDBJ databases">
        <title>A high-quality chromosome-level genome assembly of a woody plant with both climbing and erect habits, Rhamnella rubrinervis.</title>
        <authorList>
            <person name="Lu Z."/>
            <person name="Yang Y."/>
            <person name="Zhu X."/>
            <person name="Sun Y."/>
        </authorList>
    </citation>
    <scope>NUCLEOTIDE SEQUENCE</scope>
    <source>
        <strain evidence="3">BYM</strain>
        <tissue evidence="3">Leaf</tissue>
    </source>
</reference>
<dbReference type="Proteomes" id="UP000796880">
    <property type="component" value="Unassembled WGS sequence"/>
</dbReference>
<dbReference type="Gene3D" id="3.40.50.720">
    <property type="entry name" value="NAD(P)-binding Rossmann-like Domain"/>
    <property type="match status" value="2"/>
</dbReference>
<evidence type="ECO:0000256" key="2">
    <source>
        <dbReference type="ARBA" id="ARBA00023002"/>
    </source>
</evidence>
<dbReference type="OrthoDB" id="294295at2759"/>
<evidence type="ECO:0008006" key="5">
    <source>
        <dbReference type="Google" id="ProtNLM"/>
    </source>
</evidence>